<sequence length="69" mass="8659">MTFQKRHYEYLADTILNDPNIKEPMRRDMYWTLSFWFARDFLNFNKDTWRKRWVDHFHSDSNFQAPPNA</sequence>
<evidence type="ECO:0000313" key="1">
    <source>
        <dbReference type="EMBL" id="KKL75426.1"/>
    </source>
</evidence>
<comment type="caution">
    <text evidence="1">The sequence shown here is derived from an EMBL/GenBank/DDBJ whole genome shotgun (WGS) entry which is preliminary data.</text>
</comment>
<reference evidence="1" key="1">
    <citation type="journal article" date="2015" name="Nature">
        <title>Complex archaea that bridge the gap between prokaryotes and eukaryotes.</title>
        <authorList>
            <person name="Spang A."/>
            <person name="Saw J.H."/>
            <person name="Jorgensen S.L."/>
            <person name="Zaremba-Niedzwiedzka K."/>
            <person name="Martijn J."/>
            <person name="Lind A.E."/>
            <person name="van Eijk R."/>
            <person name="Schleper C."/>
            <person name="Guy L."/>
            <person name="Ettema T.J."/>
        </authorList>
    </citation>
    <scope>NUCLEOTIDE SEQUENCE</scope>
</reference>
<dbReference type="EMBL" id="LAZR01024353">
    <property type="protein sequence ID" value="KKL75426.1"/>
    <property type="molecule type" value="Genomic_DNA"/>
</dbReference>
<organism evidence="1">
    <name type="scientific">marine sediment metagenome</name>
    <dbReference type="NCBI Taxonomy" id="412755"/>
    <lineage>
        <taxon>unclassified sequences</taxon>
        <taxon>metagenomes</taxon>
        <taxon>ecological metagenomes</taxon>
    </lineage>
</organism>
<accession>A0A0F9FAC8</accession>
<dbReference type="AlphaFoldDB" id="A0A0F9FAC8"/>
<protein>
    <submittedName>
        <fullName evidence="1">Uncharacterized protein</fullName>
    </submittedName>
</protein>
<name>A0A0F9FAC8_9ZZZZ</name>
<proteinExistence type="predicted"/>
<gene>
    <name evidence="1" type="ORF">LCGC14_2054970</name>
</gene>